<reference evidence="2" key="1">
    <citation type="submission" date="2016-10" db="EMBL/GenBank/DDBJ databases">
        <authorList>
            <person name="Varghese N."/>
            <person name="Submissions S."/>
        </authorList>
    </citation>
    <scope>NUCLEOTIDE SEQUENCE [LARGE SCALE GENOMIC DNA]</scope>
    <source>
        <strain evidence="2">DSM 3695</strain>
    </source>
</reference>
<dbReference type="EMBL" id="FOJG01000001">
    <property type="protein sequence ID" value="SEW45448.1"/>
    <property type="molecule type" value="Genomic_DNA"/>
</dbReference>
<name>A0A1I0RVU3_9BACT</name>
<evidence type="ECO:0000313" key="1">
    <source>
        <dbReference type="EMBL" id="SEW45448.1"/>
    </source>
</evidence>
<organism evidence="1 2">
    <name type="scientific">Chitinophaga arvensicola</name>
    <dbReference type="NCBI Taxonomy" id="29529"/>
    <lineage>
        <taxon>Bacteria</taxon>
        <taxon>Pseudomonadati</taxon>
        <taxon>Bacteroidota</taxon>
        <taxon>Chitinophagia</taxon>
        <taxon>Chitinophagales</taxon>
        <taxon>Chitinophagaceae</taxon>
        <taxon>Chitinophaga</taxon>
    </lineage>
</organism>
<dbReference type="AlphaFoldDB" id="A0A1I0RVU3"/>
<proteinExistence type="predicted"/>
<accession>A0A1I0RVU3</accession>
<protein>
    <submittedName>
        <fullName evidence="1">Uncharacterized protein</fullName>
    </submittedName>
</protein>
<keyword evidence="2" id="KW-1185">Reference proteome</keyword>
<dbReference type="InterPro" id="IPR046661">
    <property type="entry name" value="DUF6770"/>
</dbReference>
<dbReference type="Pfam" id="PF20559">
    <property type="entry name" value="DUF6770"/>
    <property type="match status" value="1"/>
</dbReference>
<gene>
    <name evidence="1" type="ORF">SAMN04488122_3464</name>
</gene>
<sequence length="480" mass="54314">MENKQIKGYFFFYLSDKVDRKTNEYTLQILDENLNKVKDIKFQDSKNINLLEAGYNGGSLSFLFQNEKERSLNMRIYSLDGKLINNYTSEYSRKTEQLMEQYKTLHTDDGTNNNVFDVGEKGYVSVMPVRDGKDRTYEVDFYGSQSKAYWKYIPNDDNDRIAFAEYLGNTDSLIVLQVLKRKHLLTGGISAHIVGINFVTKKKVFDLDGENDEYLLLPTSLKVKQEGGKFILMGTYFDKDANVAKDASKGLAVYEVTTSGKVLSKTYNSWEKDFAKYLRTNSKGKIDEVGYLYIHNMVQAANGNMYVVGEGYKRQVSAGGVALKVLGAAAGAGTNVGATKIITTDMVVMTFDKNFKVTGAKVYDKTNNNAELSAISDFNSQHLIAMMLKSTGAFDYNFTTVDEDNITFSFCFSDYVRSSDYKGQTFNTIRFNGTTFKQDKINLKSKASKSRILPAKPGSIMIMEYYKKDKRLDCHLEKIS</sequence>
<evidence type="ECO:0000313" key="2">
    <source>
        <dbReference type="Proteomes" id="UP000199310"/>
    </source>
</evidence>
<dbReference type="Proteomes" id="UP000199310">
    <property type="component" value="Unassembled WGS sequence"/>
</dbReference>